<protein>
    <submittedName>
        <fullName evidence="1">Uncharacterized protein</fullName>
    </submittedName>
</protein>
<accession>R0JX80</accession>
<gene>
    <name evidence="1" type="ORF">SETTUDRAFT_157852</name>
</gene>
<organism evidence="1 2">
    <name type="scientific">Exserohilum turcicum (strain 28A)</name>
    <name type="common">Northern leaf blight fungus</name>
    <name type="synonym">Setosphaeria turcica</name>
    <dbReference type="NCBI Taxonomy" id="671987"/>
    <lineage>
        <taxon>Eukaryota</taxon>
        <taxon>Fungi</taxon>
        <taxon>Dikarya</taxon>
        <taxon>Ascomycota</taxon>
        <taxon>Pezizomycotina</taxon>
        <taxon>Dothideomycetes</taxon>
        <taxon>Pleosporomycetidae</taxon>
        <taxon>Pleosporales</taxon>
        <taxon>Pleosporineae</taxon>
        <taxon>Pleosporaceae</taxon>
        <taxon>Exserohilum</taxon>
    </lineage>
</organism>
<dbReference type="EMBL" id="KB908877">
    <property type="protein sequence ID" value="EOA80877.1"/>
    <property type="molecule type" value="Genomic_DNA"/>
</dbReference>
<name>R0JX80_EXST2</name>
<keyword evidence="2" id="KW-1185">Reference proteome</keyword>
<sequence>MDVWGDFWVRAFPMALSWPRFSPNPLLPRDSSHGRIMLRSARYGGPPSWHETGLLLVRRPSAQQRIAMLQSAM</sequence>
<dbReference type="HOGENOM" id="CLU_2706391_0_0_1"/>
<dbReference type="GeneID" id="19397766"/>
<evidence type="ECO:0000313" key="2">
    <source>
        <dbReference type="Proteomes" id="UP000016935"/>
    </source>
</evidence>
<reference evidence="1 2" key="1">
    <citation type="journal article" date="2012" name="PLoS Pathog.">
        <title>Diverse lifestyles and strategies of plant pathogenesis encoded in the genomes of eighteen Dothideomycetes fungi.</title>
        <authorList>
            <person name="Ohm R.A."/>
            <person name="Feau N."/>
            <person name="Henrissat B."/>
            <person name="Schoch C.L."/>
            <person name="Horwitz B.A."/>
            <person name="Barry K.W."/>
            <person name="Condon B.J."/>
            <person name="Copeland A.C."/>
            <person name="Dhillon B."/>
            <person name="Glaser F."/>
            <person name="Hesse C.N."/>
            <person name="Kosti I."/>
            <person name="LaButti K."/>
            <person name="Lindquist E.A."/>
            <person name="Lucas S."/>
            <person name="Salamov A.A."/>
            <person name="Bradshaw R.E."/>
            <person name="Ciuffetti L."/>
            <person name="Hamelin R.C."/>
            <person name="Kema G.H.J."/>
            <person name="Lawrence C."/>
            <person name="Scott J.A."/>
            <person name="Spatafora J.W."/>
            <person name="Turgeon B.G."/>
            <person name="de Wit P.J.G.M."/>
            <person name="Zhong S."/>
            <person name="Goodwin S.B."/>
            <person name="Grigoriev I.V."/>
        </authorList>
    </citation>
    <scope>NUCLEOTIDE SEQUENCE [LARGE SCALE GENOMIC DNA]</scope>
    <source>
        <strain evidence="2">28A</strain>
    </source>
</reference>
<dbReference type="Proteomes" id="UP000016935">
    <property type="component" value="Unassembled WGS sequence"/>
</dbReference>
<reference evidence="1 2" key="2">
    <citation type="journal article" date="2013" name="PLoS Genet.">
        <title>Comparative genome structure, secondary metabolite, and effector coding capacity across Cochliobolus pathogens.</title>
        <authorList>
            <person name="Condon B.J."/>
            <person name="Leng Y."/>
            <person name="Wu D."/>
            <person name="Bushley K.E."/>
            <person name="Ohm R.A."/>
            <person name="Otillar R."/>
            <person name="Martin J."/>
            <person name="Schackwitz W."/>
            <person name="Grimwood J."/>
            <person name="MohdZainudin N."/>
            <person name="Xue C."/>
            <person name="Wang R."/>
            <person name="Manning V.A."/>
            <person name="Dhillon B."/>
            <person name="Tu Z.J."/>
            <person name="Steffenson B.J."/>
            <person name="Salamov A."/>
            <person name="Sun H."/>
            <person name="Lowry S."/>
            <person name="LaButti K."/>
            <person name="Han J."/>
            <person name="Copeland A."/>
            <person name="Lindquist E."/>
            <person name="Barry K."/>
            <person name="Schmutz J."/>
            <person name="Baker S.E."/>
            <person name="Ciuffetti L.M."/>
            <person name="Grigoriev I.V."/>
            <person name="Zhong S."/>
            <person name="Turgeon B.G."/>
        </authorList>
    </citation>
    <scope>NUCLEOTIDE SEQUENCE [LARGE SCALE GENOMIC DNA]</scope>
    <source>
        <strain evidence="2">28A</strain>
    </source>
</reference>
<proteinExistence type="predicted"/>
<dbReference type="RefSeq" id="XP_008031474.1">
    <property type="nucleotide sequence ID" value="XM_008033283.1"/>
</dbReference>
<evidence type="ECO:0000313" key="1">
    <source>
        <dbReference type="EMBL" id="EOA80877.1"/>
    </source>
</evidence>
<dbReference type="AlphaFoldDB" id="R0JX80"/>